<dbReference type="Proteomes" id="UP000296049">
    <property type="component" value="Unassembled WGS sequence"/>
</dbReference>
<dbReference type="EMBL" id="KB743291">
    <property type="protein sequence ID" value="EOA99679.1"/>
    <property type="molecule type" value="Genomic_DNA"/>
</dbReference>
<feature type="non-terminal residue" evidence="1">
    <location>
        <position position="1"/>
    </location>
</feature>
<evidence type="ECO:0000313" key="1">
    <source>
        <dbReference type="EMBL" id="EOA99679.1"/>
    </source>
</evidence>
<name>R0LDQ8_ANAPL</name>
<protein>
    <submittedName>
        <fullName evidence="1">Uncharacterized protein</fullName>
    </submittedName>
</protein>
<sequence length="29" mass="3506">VIGLGNLMPTYLLNFNENNHFFMTVKYWE</sequence>
<gene>
    <name evidence="1" type="ORF">Anapl_06324</name>
</gene>
<accession>R0LDQ8</accession>
<dbReference type="HOGENOM" id="CLU_3411945_0_0_1"/>
<proteinExistence type="predicted"/>
<evidence type="ECO:0000313" key="2">
    <source>
        <dbReference type="Proteomes" id="UP000296049"/>
    </source>
</evidence>
<dbReference type="AlphaFoldDB" id="R0LDQ8"/>
<organism evidence="1 2">
    <name type="scientific">Anas platyrhynchos</name>
    <name type="common">Mallard</name>
    <name type="synonym">Anas boschas</name>
    <dbReference type="NCBI Taxonomy" id="8839"/>
    <lineage>
        <taxon>Eukaryota</taxon>
        <taxon>Metazoa</taxon>
        <taxon>Chordata</taxon>
        <taxon>Craniata</taxon>
        <taxon>Vertebrata</taxon>
        <taxon>Euteleostomi</taxon>
        <taxon>Archelosauria</taxon>
        <taxon>Archosauria</taxon>
        <taxon>Dinosauria</taxon>
        <taxon>Saurischia</taxon>
        <taxon>Theropoda</taxon>
        <taxon>Coelurosauria</taxon>
        <taxon>Aves</taxon>
        <taxon>Neognathae</taxon>
        <taxon>Galloanserae</taxon>
        <taxon>Anseriformes</taxon>
        <taxon>Anatidae</taxon>
        <taxon>Anatinae</taxon>
        <taxon>Anas</taxon>
    </lineage>
</organism>
<reference evidence="2" key="1">
    <citation type="journal article" date="2013" name="Nat. Genet.">
        <title>The duck genome and transcriptome provide insight into an avian influenza virus reservoir species.</title>
        <authorList>
            <person name="Huang Y."/>
            <person name="Li Y."/>
            <person name="Burt D.W."/>
            <person name="Chen H."/>
            <person name="Zhang Y."/>
            <person name="Qian W."/>
            <person name="Kim H."/>
            <person name="Gan S."/>
            <person name="Zhao Y."/>
            <person name="Li J."/>
            <person name="Yi K."/>
            <person name="Feng H."/>
            <person name="Zhu P."/>
            <person name="Li B."/>
            <person name="Liu Q."/>
            <person name="Fairley S."/>
            <person name="Magor K.E."/>
            <person name="Du Z."/>
            <person name="Hu X."/>
            <person name="Goodman L."/>
            <person name="Tafer H."/>
            <person name="Vignal A."/>
            <person name="Lee T."/>
            <person name="Kim K.W."/>
            <person name="Sheng Z."/>
            <person name="An Y."/>
            <person name="Searle S."/>
            <person name="Herrero J."/>
            <person name="Groenen M.A."/>
            <person name="Crooijmans R.P."/>
            <person name="Faraut T."/>
            <person name="Cai Q."/>
            <person name="Webster R.G."/>
            <person name="Aldridge J.R."/>
            <person name="Warren W.C."/>
            <person name="Bartschat S."/>
            <person name="Kehr S."/>
            <person name="Marz M."/>
            <person name="Stadler P.F."/>
            <person name="Smith J."/>
            <person name="Kraus R.H."/>
            <person name="Zhao Y."/>
            <person name="Ren L."/>
            <person name="Fei J."/>
            <person name="Morisson M."/>
            <person name="Kaiser P."/>
            <person name="Griffin D.K."/>
            <person name="Rao M."/>
            <person name="Pitel F."/>
            <person name="Wang J."/>
            <person name="Li N."/>
        </authorList>
    </citation>
    <scope>NUCLEOTIDE SEQUENCE [LARGE SCALE GENOMIC DNA]</scope>
</reference>
<feature type="non-terminal residue" evidence="1">
    <location>
        <position position="29"/>
    </location>
</feature>
<keyword evidence="2" id="KW-1185">Reference proteome</keyword>